<dbReference type="PIRSF" id="PIRSF002741">
    <property type="entry name" value="MppA"/>
    <property type="match status" value="1"/>
</dbReference>
<evidence type="ECO:0000313" key="7">
    <source>
        <dbReference type="EMBL" id="NIH52319.1"/>
    </source>
</evidence>
<dbReference type="PANTHER" id="PTHR30290:SF10">
    <property type="entry name" value="PERIPLASMIC OLIGOPEPTIDE-BINDING PROTEIN-RELATED"/>
    <property type="match status" value="1"/>
</dbReference>
<dbReference type="SUPFAM" id="SSF53850">
    <property type="entry name" value="Periplasmic binding protein-like II"/>
    <property type="match status" value="1"/>
</dbReference>
<feature type="domain" description="Solute-binding protein family 5" evidence="6">
    <location>
        <begin position="80"/>
        <end position="458"/>
    </location>
</feature>
<reference evidence="7 8" key="1">
    <citation type="submission" date="2020-02" db="EMBL/GenBank/DDBJ databases">
        <title>Sequencing the genomes of 1000 actinobacteria strains.</title>
        <authorList>
            <person name="Klenk H.-P."/>
        </authorList>
    </citation>
    <scope>NUCLEOTIDE SEQUENCE [LARGE SCALE GENOMIC DNA]</scope>
    <source>
        <strain evidence="7 8">DSM 27960</strain>
    </source>
</reference>
<dbReference type="InterPro" id="IPR039424">
    <property type="entry name" value="SBP_5"/>
</dbReference>
<name>A0A7X5QYF6_9MICO</name>
<dbReference type="GO" id="GO:0042597">
    <property type="term" value="C:periplasmic space"/>
    <property type="evidence" value="ECO:0007669"/>
    <property type="project" value="UniProtKB-ARBA"/>
</dbReference>
<accession>A0A7X5QYF6</accession>
<dbReference type="Pfam" id="PF00496">
    <property type="entry name" value="SBP_bac_5"/>
    <property type="match status" value="1"/>
</dbReference>
<dbReference type="PROSITE" id="PS51257">
    <property type="entry name" value="PROKAR_LIPOPROTEIN"/>
    <property type="match status" value="1"/>
</dbReference>
<evidence type="ECO:0000256" key="3">
    <source>
        <dbReference type="ARBA" id="ARBA00022448"/>
    </source>
</evidence>
<dbReference type="GO" id="GO:0043190">
    <property type="term" value="C:ATP-binding cassette (ABC) transporter complex"/>
    <property type="evidence" value="ECO:0007669"/>
    <property type="project" value="InterPro"/>
</dbReference>
<keyword evidence="3" id="KW-0813">Transport</keyword>
<keyword evidence="8" id="KW-1185">Reference proteome</keyword>
<evidence type="ECO:0000259" key="6">
    <source>
        <dbReference type="Pfam" id="PF00496"/>
    </source>
</evidence>
<dbReference type="AlphaFoldDB" id="A0A7X5QYF6"/>
<dbReference type="GO" id="GO:0030313">
    <property type="term" value="C:cell envelope"/>
    <property type="evidence" value="ECO:0007669"/>
    <property type="project" value="UniProtKB-SubCell"/>
</dbReference>
<evidence type="ECO:0000313" key="8">
    <source>
        <dbReference type="Proteomes" id="UP000541033"/>
    </source>
</evidence>
<comment type="caution">
    <text evidence="7">The sequence shown here is derived from an EMBL/GenBank/DDBJ whole genome shotgun (WGS) entry which is preliminary data.</text>
</comment>
<proteinExistence type="inferred from homology"/>
<dbReference type="EMBL" id="JAAMOX010000001">
    <property type="protein sequence ID" value="NIH52319.1"/>
    <property type="molecule type" value="Genomic_DNA"/>
</dbReference>
<dbReference type="Gene3D" id="3.90.76.10">
    <property type="entry name" value="Dipeptide-binding Protein, Domain 1"/>
    <property type="match status" value="1"/>
</dbReference>
<comment type="subcellular location">
    <subcellularLocation>
        <location evidence="1">Cell envelope</location>
    </subcellularLocation>
</comment>
<dbReference type="Proteomes" id="UP000541033">
    <property type="component" value="Unassembled WGS sequence"/>
</dbReference>
<dbReference type="InterPro" id="IPR030678">
    <property type="entry name" value="Peptide/Ni-bd"/>
</dbReference>
<sequence>MTRTTKGLASAALITASALVLAGCAGGDSSDDSSSGDALTIGTSDPVFALDPAAAYDNGSWQVMIQVYPFLMNSPYGSAEVEPDIATSAEFTAPTEYTVKLKEGLKFANGNDLTASDVKFTFDRQLKIKDDNGPWGLLENLESTEAVDDTTVVFHLKQENDQTFPQVLSSPVAPIVDEDVFPADKVLADADIVKEKPFAGQYTIESFKLNDLISYKAFDGYDGLLGAPKTSDVTVKYFTNENNLRLAIQEKAVDVATRQLSATDVEDLAKNEDLKVYKGPGGEIRFIVYNFNTQPFGATTAEADPAKALAVRQATADLIDRDALSEQVFKGTYTPLYSYVPEGLPGATQSLKGLYGDGEGGPDGARAAERLKAAGVETPVTLNLQYNPDHYGASSAEEYALIKSQLEEGGLFKVDLQATEWTQFNKDRVQDLYPLHQLGWFPDYSDADNYLTPFFIDGGFLMNHYSNEEVNELIRSQLATVDRDERIGKIEQIQDLVAADLSTLPTTQGTQVAVAVKDVKGVEDTLDASFKFRFGPLSK</sequence>
<feature type="chain" id="PRO_5038722309" evidence="5">
    <location>
        <begin position="23"/>
        <end position="539"/>
    </location>
</feature>
<dbReference type="Gene3D" id="3.40.190.10">
    <property type="entry name" value="Periplasmic binding protein-like II"/>
    <property type="match status" value="1"/>
</dbReference>
<comment type="similarity">
    <text evidence="2">Belongs to the bacterial solute-binding protein 5 family.</text>
</comment>
<keyword evidence="4 5" id="KW-0732">Signal</keyword>
<dbReference type="Gene3D" id="3.10.105.10">
    <property type="entry name" value="Dipeptide-binding Protein, Domain 3"/>
    <property type="match status" value="1"/>
</dbReference>
<gene>
    <name evidence="7" type="ORF">FHX76_000187</name>
</gene>
<evidence type="ECO:0000256" key="1">
    <source>
        <dbReference type="ARBA" id="ARBA00004196"/>
    </source>
</evidence>
<organism evidence="7 8">
    <name type="scientific">Lysinibacter cavernae</name>
    <dbReference type="NCBI Taxonomy" id="1640652"/>
    <lineage>
        <taxon>Bacteria</taxon>
        <taxon>Bacillati</taxon>
        <taxon>Actinomycetota</taxon>
        <taxon>Actinomycetes</taxon>
        <taxon>Micrococcales</taxon>
        <taxon>Microbacteriaceae</taxon>
        <taxon>Lysinibacter</taxon>
    </lineage>
</organism>
<dbReference type="GO" id="GO:1904680">
    <property type="term" value="F:peptide transmembrane transporter activity"/>
    <property type="evidence" value="ECO:0007669"/>
    <property type="project" value="TreeGrafter"/>
</dbReference>
<dbReference type="InterPro" id="IPR000914">
    <property type="entry name" value="SBP_5_dom"/>
</dbReference>
<dbReference type="GO" id="GO:0015833">
    <property type="term" value="P:peptide transport"/>
    <property type="evidence" value="ECO:0007669"/>
    <property type="project" value="TreeGrafter"/>
</dbReference>
<protein>
    <submittedName>
        <fullName evidence="7">Peptide/nickel transport system substrate-binding protein</fullName>
    </submittedName>
</protein>
<feature type="signal peptide" evidence="5">
    <location>
        <begin position="1"/>
        <end position="22"/>
    </location>
</feature>
<evidence type="ECO:0000256" key="4">
    <source>
        <dbReference type="ARBA" id="ARBA00022729"/>
    </source>
</evidence>
<evidence type="ECO:0000256" key="2">
    <source>
        <dbReference type="ARBA" id="ARBA00005695"/>
    </source>
</evidence>
<evidence type="ECO:0000256" key="5">
    <source>
        <dbReference type="SAM" id="SignalP"/>
    </source>
</evidence>
<dbReference type="PANTHER" id="PTHR30290">
    <property type="entry name" value="PERIPLASMIC BINDING COMPONENT OF ABC TRANSPORTER"/>
    <property type="match status" value="1"/>
</dbReference>